<sequence>MNSRKLLLLTNHPYSQSRFGIAFMNCHVRFFIIVFTPTLMVYVFNCMWVPVIP</sequence>
<dbReference type="AlphaFoldDB" id="A0A2P2PXC0"/>
<evidence type="ECO:0000256" key="1">
    <source>
        <dbReference type="SAM" id="Phobius"/>
    </source>
</evidence>
<evidence type="ECO:0000313" key="2">
    <source>
        <dbReference type="EMBL" id="MBX59387.1"/>
    </source>
</evidence>
<keyword evidence="1" id="KW-0472">Membrane</keyword>
<dbReference type="EMBL" id="GGEC01078903">
    <property type="protein sequence ID" value="MBX59387.1"/>
    <property type="molecule type" value="Transcribed_RNA"/>
</dbReference>
<organism evidence="2">
    <name type="scientific">Rhizophora mucronata</name>
    <name type="common">Asiatic mangrove</name>
    <dbReference type="NCBI Taxonomy" id="61149"/>
    <lineage>
        <taxon>Eukaryota</taxon>
        <taxon>Viridiplantae</taxon>
        <taxon>Streptophyta</taxon>
        <taxon>Embryophyta</taxon>
        <taxon>Tracheophyta</taxon>
        <taxon>Spermatophyta</taxon>
        <taxon>Magnoliopsida</taxon>
        <taxon>eudicotyledons</taxon>
        <taxon>Gunneridae</taxon>
        <taxon>Pentapetalae</taxon>
        <taxon>rosids</taxon>
        <taxon>fabids</taxon>
        <taxon>Malpighiales</taxon>
        <taxon>Rhizophoraceae</taxon>
        <taxon>Rhizophora</taxon>
    </lineage>
</organism>
<keyword evidence="1" id="KW-1133">Transmembrane helix</keyword>
<evidence type="ECO:0008006" key="3">
    <source>
        <dbReference type="Google" id="ProtNLM"/>
    </source>
</evidence>
<reference evidence="2" key="1">
    <citation type="submission" date="2018-02" db="EMBL/GenBank/DDBJ databases">
        <title>Rhizophora mucronata_Transcriptome.</title>
        <authorList>
            <person name="Meera S.P."/>
            <person name="Sreeshan A."/>
            <person name="Augustine A."/>
        </authorList>
    </citation>
    <scope>NUCLEOTIDE SEQUENCE</scope>
    <source>
        <tissue evidence="2">Leaf</tissue>
    </source>
</reference>
<protein>
    <recommendedName>
        <fullName evidence="3">Transmembrane protein</fullName>
    </recommendedName>
</protein>
<name>A0A2P2PXC0_RHIMU</name>
<proteinExistence type="predicted"/>
<accession>A0A2P2PXC0</accession>
<keyword evidence="1" id="KW-0812">Transmembrane</keyword>
<feature type="transmembrane region" description="Helical" evidence="1">
    <location>
        <begin position="21"/>
        <end position="44"/>
    </location>
</feature>